<reference evidence="4 5" key="1">
    <citation type="submission" date="2021-04" db="EMBL/GenBank/DDBJ databases">
        <authorList>
            <person name="Bliznina A."/>
        </authorList>
    </citation>
    <scope>NUCLEOTIDE SEQUENCE [LARGE SCALE GENOMIC DNA]</scope>
</reference>
<keyword evidence="1" id="KW-0732">Signal</keyword>
<dbReference type="Proteomes" id="UP001158576">
    <property type="component" value="Chromosome PAR"/>
</dbReference>
<accession>A0ABN7RS96</accession>
<evidence type="ECO:0000256" key="1">
    <source>
        <dbReference type="SAM" id="SignalP"/>
    </source>
</evidence>
<protein>
    <submittedName>
        <fullName evidence="4">Oidioi.mRNA.OKI2018_I69.PAR.g9625.t1.cds</fullName>
    </submittedName>
</protein>
<dbReference type="SMART" id="SM00327">
    <property type="entry name" value="VWA"/>
    <property type="match status" value="1"/>
</dbReference>
<organism evidence="4 5">
    <name type="scientific">Oikopleura dioica</name>
    <name type="common">Tunicate</name>
    <dbReference type="NCBI Taxonomy" id="34765"/>
    <lineage>
        <taxon>Eukaryota</taxon>
        <taxon>Metazoa</taxon>
        <taxon>Chordata</taxon>
        <taxon>Tunicata</taxon>
        <taxon>Appendicularia</taxon>
        <taxon>Copelata</taxon>
        <taxon>Oikopleuridae</taxon>
        <taxon>Oikopleura</taxon>
    </lineage>
</organism>
<dbReference type="PROSITE" id="PS51468">
    <property type="entry name" value="VIT"/>
    <property type="match status" value="1"/>
</dbReference>
<dbReference type="Pfam" id="PF13519">
    <property type="entry name" value="VWA_2"/>
    <property type="match status" value="1"/>
</dbReference>
<dbReference type="EMBL" id="OU015568">
    <property type="protein sequence ID" value="CAG5080515.1"/>
    <property type="molecule type" value="Genomic_DNA"/>
</dbReference>
<dbReference type="InterPro" id="IPR036465">
    <property type="entry name" value="vWFA_dom_sf"/>
</dbReference>
<evidence type="ECO:0000313" key="4">
    <source>
        <dbReference type="EMBL" id="CAG5080515.1"/>
    </source>
</evidence>
<dbReference type="PANTHER" id="PTHR10338:SF108">
    <property type="entry name" value="INTER-ALPHA-TRYPSIN INHIBITOR HEAVY CHAIN H4-LIKE PROTEIN"/>
    <property type="match status" value="1"/>
</dbReference>
<feature type="domain" description="VWFA" evidence="2">
    <location>
        <begin position="937"/>
        <end position="1116"/>
    </location>
</feature>
<evidence type="ECO:0000259" key="3">
    <source>
        <dbReference type="PROSITE" id="PS51468"/>
    </source>
</evidence>
<evidence type="ECO:0000259" key="2">
    <source>
        <dbReference type="PROSITE" id="PS50234"/>
    </source>
</evidence>
<feature type="domain" description="VIT" evidence="3">
    <location>
        <begin position="656"/>
        <end position="815"/>
    </location>
</feature>
<feature type="signal peptide" evidence="1">
    <location>
        <begin position="1"/>
        <end position="25"/>
    </location>
</feature>
<proteinExistence type="predicted"/>
<dbReference type="PROSITE" id="PS50234">
    <property type="entry name" value="VWFA"/>
    <property type="match status" value="1"/>
</dbReference>
<keyword evidence="5" id="KW-1185">Reference proteome</keyword>
<dbReference type="PANTHER" id="PTHR10338">
    <property type="entry name" value="INTER-ALPHA-TRYPSIN INHIBITOR HEAVY CHAIN FAMILY MEMBER"/>
    <property type="match status" value="1"/>
</dbReference>
<dbReference type="InterPro" id="IPR013694">
    <property type="entry name" value="VIT"/>
</dbReference>
<dbReference type="Gene3D" id="3.40.50.410">
    <property type="entry name" value="von Willebrand factor, type A domain"/>
    <property type="match status" value="1"/>
</dbReference>
<evidence type="ECO:0000313" key="5">
    <source>
        <dbReference type="Proteomes" id="UP001158576"/>
    </source>
</evidence>
<sequence>MQLKQMKNMLSKTMLLTTILHLAGAASLLREAAFQAKIERDRIKQQMPEPEPLALRRNRLNEPILLSNTSSSCSTQFVATANEALSRSFTFFCAKFNEKPLGNIKLPSNPDPLKALGKSCDAQDGANFAGSLVDIFSAALADEGKVESPDVISRNILMLINRGSYSEARRYLGKLLRRVFIDLTTSDELCDGSIRHKHRILAYMEAQLTMTIDRVSEQRFADLFQIAKSAFSASDSSAAPPVFLKSSSRGDSDSALAAQLTFLASAGCHVVFYSRSNKAARTLQLNSADNDCDLKFLYQVIAADVEPGTPLIFRSSALSSVSNLSWSDSVAALAHESDIELVFFVDSSQNPSVVSALESAAEYSGGHVRKVENLNIQELAKYIDLKVAPNRSPIYKKRGPGPHGILLDNQSSDQLIEVTCSGDLDGIFMDSVGDLMEYLVLESNGFFVFAPEVNLEDEIVIDDLVLECDGVAEVSVSVKSDLSAFKMPSQKMPKRGLSRFSISTKDEISDVRVLSDDGDNARAFSKTIGPQFVEIGSGRDLAPGPAWAKMTLGSGIIRLKRASVKLFQLVSNIDGLILEPSEQLQIEFLAHNDFDAYDLSVASSKDDWSIFVMSKTTDENEETSKVLLSAHAPGNLIGVDSNTVTLVAKKDGKIMDSFMLRLVADDTPEIAADLVEFNSVVIRRLSTVVTTGEFDNSNGNSRREAIMSVMVPEDAFVSELTIVYNGEEFHSRINQPQETNTDAPMVLDTGLYPTTSTTTTTTTPLYKRSLELISLSSQDGSKMNLVKMRQDKHRILVKSTVEKGHNIKFRIKTEQVLKRRRFSYSHSIGVSMEAAKYEYTLMIEDDENLRRISFGQASNEFFKNASSIIQPGPFSAGISHSWTPSDNNGLDPFAEMLTINFDVAQSSSSCDLSWAGEEKEFVSRCRVEDDNIDRPVEAIFLLDTSTSMFGRRSQQAAKIISLMQTNLRPTDKFNVARFDRELEFLDEENDLMDNTAENREKAMDFMIRAADGGGTDIYTAIVQALVKLLRSTSGYSLPNVFLITDGEATVGVTDPEVILNTVDYVRSSRGIHINTIHLGSQTYLTKNLAKLGNGLTTTIKEEDIELFSASEFFHNVIGNSLDHADWGVSDISIEFTSGVDKNSLTNLNFPKLVPGNELIIGGKLTGDGESIIRAELNYTALGGVRQENFVKFWNQAAARSEKRPHWADFSSRTVANLEIKQLLEEWHDPSLSADEKADLEEQIKERSLERNLLTPFTVLHVPKPALQEAMKSNLNGDDIDFDSIIFGRHRRSIEDRLQYQDIKFRHAGKRKLPLAYEPIMCGTSSLLIQPESNSFKCSKASQIETKNLTINNSDFANVTLEFEKQKIEELVVETADTKIIIGKENVMKKEGDLQTSIGFGHAQDQKGELSWARFFNFVYVYFSDHMVAVEILDGEIRFEFGRRSLLPRSWTSFPRPKSDLHCFGQTVSLTNC</sequence>
<gene>
    <name evidence="4" type="ORF">OKIOD_LOCUS1183</name>
</gene>
<dbReference type="InterPro" id="IPR002035">
    <property type="entry name" value="VWF_A"/>
</dbReference>
<dbReference type="SUPFAM" id="SSF53300">
    <property type="entry name" value="vWA-like"/>
    <property type="match status" value="1"/>
</dbReference>
<dbReference type="InterPro" id="IPR050934">
    <property type="entry name" value="ITIH"/>
</dbReference>
<name>A0ABN7RS96_OIKDI</name>
<feature type="chain" id="PRO_5046767479" evidence="1">
    <location>
        <begin position="26"/>
        <end position="1472"/>
    </location>
</feature>